<feature type="transmembrane region" description="Helical" evidence="11">
    <location>
        <begin position="252"/>
        <end position="269"/>
    </location>
</feature>
<keyword evidence="8 11" id="KW-0472">Membrane</keyword>
<dbReference type="InterPro" id="IPR001851">
    <property type="entry name" value="ABC_transp_permease"/>
</dbReference>
<feature type="transmembrane region" description="Helical" evidence="11">
    <location>
        <begin position="70"/>
        <end position="90"/>
    </location>
</feature>
<evidence type="ECO:0000256" key="2">
    <source>
        <dbReference type="ARBA" id="ARBA00011262"/>
    </source>
</evidence>
<keyword evidence="5" id="KW-0997">Cell inner membrane</keyword>
<comment type="subunit">
    <text evidence="2">The complex is composed of two ATP-binding proteins (LsrA), two transmembrane proteins (LsrC and LsrD) and a solute-binding protein (LsrB).</text>
</comment>
<dbReference type="PANTHER" id="PTHR32196">
    <property type="entry name" value="ABC TRANSPORTER PERMEASE PROTEIN YPHD-RELATED-RELATED"/>
    <property type="match status" value="1"/>
</dbReference>
<dbReference type="CDD" id="cd06579">
    <property type="entry name" value="TM_PBP1_transp_AraH_like"/>
    <property type="match status" value="1"/>
</dbReference>
<evidence type="ECO:0000256" key="4">
    <source>
        <dbReference type="ARBA" id="ARBA00022475"/>
    </source>
</evidence>
<evidence type="ECO:0000256" key="9">
    <source>
        <dbReference type="ARBA" id="ARBA00025439"/>
    </source>
</evidence>
<keyword evidence="7 11" id="KW-1133">Transmembrane helix</keyword>
<accession>A0A1V5T346</accession>
<keyword evidence="6 11" id="KW-0812">Transmembrane</keyword>
<keyword evidence="3" id="KW-0813">Transport</keyword>
<feature type="transmembrane region" description="Helical" evidence="11">
    <location>
        <begin position="276"/>
        <end position="295"/>
    </location>
</feature>
<feature type="transmembrane region" description="Helical" evidence="11">
    <location>
        <begin position="301"/>
        <end position="322"/>
    </location>
</feature>
<feature type="transmembrane region" description="Helical" evidence="11">
    <location>
        <begin position="96"/>
        <end position="117"/>
    </location>
</feature>
<evidence type="ECO:0000256" key="7">
    <source>
        <dbReference type="ARBA" id="ARBA00022989"/>
    </source>
</evidence>
<dbReference type="GO" id="GO:0005886">
    <property type="term" value="C:plasma membrane"/>
    <property type="evidence" value="ECO:0007669"/>
    <property type="project" value="UniProtKB-SubCell"/>
</dbReference>
<comment type="subcellular location">
    <subcellularLocation>
        <location evidence="1">Cell membrane</location>
        <topology evidence="1">Multi-pass membrane protein</topology>
    </subcellularLocation>
</comment>
<name>A0A1V5T346_9BACT</name>
<dbReference type="Pfam" id="PF02653">
    <property type="entry name" value="BPD_transp_2"/>
    <property type="match status" value="1"/>
</dbReference>
<organism evidence="12">
    <name type="scientific">Candidatus Atribacter allofermentans</name>
    <dbReference type="NCBI Taxonomy" id="1852833"/>
    <lineage>
        <taxon>Bacteria</taxon>
        <taxon>Pseudomonadati</taxon>
        <taxon>Atribacterota</taxon>
        <taxon>Atribacteria</taxon>
        <taxon>Atribacterales</taxon>
        <taxon>Atribacteraceae</taxon>
        <taxon>Atribacter</taxon>
    </lineage>
</organism>
<protein>
    <recommendedName>
        <fullName evidence="10">Autoinducer 2 import system permease protein LsrD</fullName>
    </recommendedName>
</protein>
<feature type="transmembrane region" description="Helical" evidence="11">
    <location>
        <begin position="172"/>
        <end position="191"/>
    </location>
</feature>
<keyword evidence="4" id="KW-1003">Cell membrane</keyword>
<feature type="transmembrane region" description="Helical" evidence="11">
    <location>
        <begin position="222"/>
        <end position="240"/>
    </location>
</feature>
<sequence length="327" mass="35017">MKNIGSQIVENRVLFLLVLFLILFGVFAFSVKGFFTFYNLTNMTQYGVELGLLALAEMLVILSGGAGIDLSVGSMLTIVAMIIGVLIGRAGFNPSLAILIGLIAGSAMGYANGFLVAYPKIPPFIVTLASLYVYKSLAMIISVDPRFGPNPMPVSNFPESFYFIGQHRIGGLPFQVLFIFIPVVLILMFLMNRTVLGRHLYGVGSNETAAIFSGINVKKIRVIVYTLSGLLSALAGWVITSRIASARPDIGTGYELQAITIAVLGGVSIKGGEGTAGGVVLSIAIITMLYNGMQLAGIHQIWQLGSLGLVLVGSVLLNQILYNRRKF</sequence>
<evidence type="ECO:0000256" key="1">
    <source>
        <dbReference type="ARBA" id="ARBA00004651"/>
    </source>
</evidence>
<evidence type="ECO:0000256" key="6">
    <source>
        <dbReference type="ARBA" id="ARBA00022692"/>
    </source>
</evidence>
<evidence type="ECO:0000256" key="3">
    <source>
        <dbReference type="ARBA" id="ARBA00022448"/>
    </source>
</evidence>
<evidence type="ECO:0000256" key="5">
    <source>
        <dbReference type="ARBA" id="ARBA00022519"/>
    </source>
</evidence>
<dbReference type="AlphaFoldDB" id="A0A1V5T346"/>
<reference evidence="12" key="1">
    <citation type="submission" date="2017-02" db="EMBL/GenBank/DDBJ databases">
        <title>Delving into the versatile metabolic prowess of the omnipresent phylum Bacteroidetes.</title>
        <authorList>
            <person name="Nobu M.K."/>
            <person name="Mei R."/>
            <person name="Narihiro T."/>
            <person name="Kuroda K."/>
            <person name="Liu W.-T."/>
        </authorList>
    </citation>
    <scope>NUCLEOTIDE SEQUENCE</scope>
    <source>
        <strain evidence="12">ADurb.Bin276</strain>
    </source>
</reference>
<comment type="function">
    <text evidence="9">Part of the ABC transporter complex LsrABCD involved in autoinducer 2 (AI-2) import. Probably responsible for the translocation of the substrate across the membrane.</text>
</comment>
<evidence type="ECO:0000313" key="12">
    <source>
        <dbReference type="EMBL" id="OQA61187.1"/>
    </source>
</evidence>
<evidence type="ECO:0000256" key="10">
    <source>
        <dbReference type="ARBA" id="ARBA00039381"/>
    </source>
</evidence>
<comment type="caution">
    <text evidence="12">The sequence shown here is derived from an EMBL/GenBank/DDBJ whole genome shotgun (WGS) entry which is preliminary data.</text>
</comment>
<dbReference type="PANTHER" id="PTHR32196:SF71">
    <property type="entry name" value="AUTOINDUCER 2 IMPORT SYSTEM PERMEASE PROTEIN LSRD"/>
    <property type="match status" value="1"/>
</dbReference>
<dbReference type="Proteomes" id="UP000485569">
    <property type="component" value="Unassembled WGS sequence"/>
</dbReference>
<dbReference type="EMBL" id="MWBQ01000022">
    <property type="protein sequence ID" value="OQA61187.1"/>
    <property type="molecule type" value="Genomic_DNA"/>
</dbReference>
<gene>
    <name evidence="12" type="primary">rbsC_2</name>
    <name evidence="12" type="ORF">BWY41_00302</name>
</gene>
<evidence type="ECO:0000256" key="11">
    <source>
        <dbReference type="SAM" id="Phobius"/>
    </source>
</evidence>
<evidence type="ECO:0000256" key="8">
    <source>
        <dbReference type="ARBA" id="ARBA00023136"/>
    </source>
</evidence>
<feature type="transmembrane region" description="Helical" evidence="11">
    <location>
        <begin position="44"/>
        <end position="63"/>
    </location>
</feature>
<dbReference type="GO" id="GO:0022857">
    <property type="term" value="F:transmembrane transporter activity"/>
    <property type="evidence" value="ECO:0007669"/>
    <property type="project" value="InterPro"/>
</dbReference>
<feature type="transmembrane region" description="Helical" evidence="11">
    <location>
        <begin position="124"/>
        <end position="143"/>
    </location>
</feature>
<proteinExistence type="predicted"/>